<feature type="domain" description="SIS" evidence="9">
    <location>
        <begin position="279"/>
        <end position="372"/>
    </location>
</feature>
<reference evidence="10 11" key="1">
    <citation type="journal article" date="2015" name="Microbiome">
        <title>Genomic resolution of linkages in carbon, nitrogen, and sulfur cycling among widespread estuary sediment bacteria.</title>
        <authorList>
            <person name="Baker B.J."/>
            <person name="Lazar C.S."/>
            <person name="Teske A.P."/>
            <person name="Dick G.J."/>
        </authorList>
    </citation>
    <scope>NUCLEOTIDE SEQUENCE [LARGE SCALE GENOMIC DNA]</scope>
    <source>
        <strain evidence="10">DG_54_3</strain>
    </source>
</reference>
<keyword evidence="5" id="KW-0808">Transferase</keyword>
<dbReference type="InterPro" id="IPR035466">
    <property type="entry name" value="GlmS/AgaS_SIS"/>
</dbReference>
<evidence type="ECO:0000256" key="6">
    <source>
        <dbReference type="ARBA" id="ARBA00022737"/>
    </source>
</evidence>
<dbReference type="PANTHER" id="PTHR10937">
    <property type="entry name" value="GLUCOSAMINE--FRUCTOSE-6-PHOSPHATE AMINOTRANSFERASE, ISOMERIZING"/>
    <property type="match status" value="1"/>
</dbReference>
<evidence type="ECO:0000259" key="9">
    <source>
        <dbReference type="PROSITE" id="PS51464"/>
    </source>
</evidence>
<dbReference type="CDD" id="cd05008">
    <property type="entry name" value="SIS_GlmS_GlmD_1"/>
    <property type="match status" value="1"/>
</dbReference>
<evidence type="ECO:0000256" key="7">
    <source>
        <dbReference type="ARBA" id="ARBA00022962"/>
    </source>
</evidence>
<protein>
    <recommendedName>
        <fullName evidence="3">Glutamine--fructose-6-phosphate aminotransferase [isomerizing]</fullName>
        <ecNumber evidence="2">2.6.1.16</ecNumber>
    </recommendedName>
</protein>
<gene>
    <name evidence="10" type="ORF">AMJ44_02320</name>
</gene>
<dbReference type="Gene3D" id="3.40.50.10490">
    <property type="entry name" value="Glucose-6-phosphate isomerase like protein, domain 1"/>
    <property type="match status" value="1"/>
</dbReference>
<evidence type="ECO:0000256" key="2">
    <source>
        <dbReference type="ARBA" id="ARBA00012916"/>
    </source>
</evidence>
<evidence type="ECO:0000313" key="10">
    <source>
        <dbReference type="EMBL" id="KPJ69828.1"/>
    </source>
</evidence>
<keyword evidence="7" id="KW-0315">Glutamine amidotransferase</keyword>
<dbReference type="GO" id="GO:0006047">
    <property type="term" value="P:UDP-N-acetylglucosamine metabolic process"/>
    <property type="evidence" value="ECO:0007669"/>
    <property type="project" value="TreeGrafter"/>
</dbReference>
<dbReference type="CDD" id="cd00714">
    <property type="entry name" value="GFAT"/>
    <property type="match status" value="1"/>
</dbReference>
<dbReference type="PROSITE" id="PS51278">
    <property type="entry name" value="GATASE_TYPE_2"/>
    <property type="match status" value="1"/>
</dbReference>
<comment type="catalytic activity">
    <reaction evidence="1">
        <text>D-fructose 6-phosphate + L-glutamine = D-glucosamine 6-phosphate + L-glutamate</text>
        <dbReference type="Rhea" id="RHEA:13237"/>
        <dbReference type="ChEBI" id="CHEBI:29985"/>
        <dbReference type="ChEBI" id="CHEBI:58359"/>
        <dbReference type="ChEBI" id="CHEBI:58725"/>
        <dbReference type="ChEBI" id="CHEBI:61527"/>
        <dbReference type="EC" id="2.6.1.16"/>
    </reaction>
</comment>
<name>A0A0S7Y5D7_UNCSA</name>
<dbReference type="InterPro" id="IPR047084">
    <property type="entry name" value="GFAT_N"/>
</dbReference>
<sequence length="372" mass="41890">MCGIIGIIAKDTFSVKGDLIRSLQRLEYRGYDSCGFTTFEGVTRKDIGYIDKLANSADGIRTTLAISHTRWATHGGITEVNAHPHYNTEKTIFAVHNGIIENFQELRERLQNQGCRFTSETDSEVIPHYFDISLKSGNTIGETIKKFIHEVEGTYAVVLFVKDDHHLYAFKKDSPLVLGICQDRFILASDIYAFSDDSNRAIFFEDNEFVIVGGDGYDFFDKDGNPLEKQVTKFTWSRREETKGVFEHYMLKEIKEQPVVSERLIQSLDTTQRDRLAQLASMVKSSRRVVFLACGTSYHASLVGCFLLNCLGIEAHTVIASEFENFLLVDRDTLIIAISQSGETMDVVSVVKNIKKTGARFAAIVNVPYSTI</sequence>
<proteinExistence type="predicted"/>
<dbReference type="PATRIC" id="fig|1703775.3.peg.3007"/>
<organism evidence="10 11">
    <name type="scientific">candidate division WOR-1 bacterium DG_54_3</name>
    <dbReference type="NCBI Taxonomy" id="1703775"/>
    <lineage>
        <taxon>Bacteria</taxon>
        <taxon>Bacillati</taxon>
        <taxon>Saganbacteria</taxon>
    </lineage>
</organism>
<dbReference type="GO" id="GO:0097367">
    <property type="term" value="F:carbohydrate derivative binding"/>
    <property type="evidence" value="ECO:0007669"/>
    <property type="project" value="InterPro"/>
</dbReference>
<feature type="domain" description="Glutamine amidotransferase type-2" evidence="8">
    <location>
        <begin position="2"/>
        <end position="215"/>
    </location>
</feature>
<dbReference type="SUPFAM" id="SSF53697">
    <property type="entry name" value="SIS domain"/>
    <property type="match status" value="1"/>
</dbReference>
<dbReference type="Gene3D" id="3.60.20.10">
    <property type="entry name" value="Glutamine Phosphoribosylpyrophosphate, subunit 1, domain 1"/>
    <property type="match status" value="1"/>
</dbReference>
<dbReference type="EMBL" id="LIZX01000013">
    <property type="protein sequence ID" value="KPJ69828.1"/>
    <property type="molecule type" value="Genomic_DNA"/>
</dbReference>
<dbReference type="GO" id="GO:0004360">
    <property type="term" value="F:glutamine-fructose-6-phosphate transaminase (isomerizing) activity"/>
    <property type="evidence" value="ECO:0007669"/>
    <property type="project" value="UniProtKB-EC"/>
</dbReference>
<dbReference type="GO" id="GO:0006487">
    <property type="term" value="P:protein N-linked glycosylation"/>
    <property type="evidence" value="ECO:0007669"/>
    <property type="project" value="TreeGrafter"/>
</dbReference>
<comment type="caution">
    <text evidence="10">The sequence shown here is derived from an EMBL/GenBank/DDBJ whole genome shotgun (WGS) entry which is preliminary data.</text>
</comment>
<dbReference type="GO" id="GO:0006002">
    <property type="term" value="P:fructose 6-phosphate metabolic process"/>
    <property type="evidence" value="ECO:0007669"/>
    <property type="project" value="TreeGrafter"/>
</dbReference>
<evidence type="ECO:0000256" key="5">
    <source>
        <dbReference type="ARBA" id="ARBA00022679"/>
    </source>
</evidence>
<evidence type="ECO:0000256" key="1">
    <source>
        <dbReference type="ARBA" id="ARBA00001031"/>
    </source>
</evidence>
<evidence type="ECO:0000259" key="8">
    <source>
        <dbReference type="PROSITE" id="PS51278"/>
    </source>
</evidence>
<feature type="non-terminal residue" evidence="10">
    <location>
        <position position="372"/>
    </location>
</feature>
<evidence type="ECO:0000256" key="3">
    <source>
        <dbReference type="ARBA" id="ARBA00016090"/>
    </source>
</evidence>
<dbReference type="InterPro" id="IPR001347">
    <property type="entry name" value="SIS_dom"/>
</dbReference>
<evidence type="ECO:0000313" key="11">
    <source>
        <dbReference type="Proteomes" id="UP000051861"/>
    </source>
</evidence>
<dbReference type="PROSITE" id="PS51464">
    <property type="entry name" value="SIS"/>
    <property type="match status" value="1"/>
</dbReference>
<dbReference type="Pfam" id="PF13522">
    <property type="entry name" value="GATase_6"/>
    <property type="match status" value="1"/>
</dbReference>
<dbReference type="InterPro" id="IPR046348">
    <property type="entry name" value="SIS_dom_sf"/>
</dbReference>
<dbReference type="PANTHER" id="PTHR10937:SF0">
    <property type="entry name" value="GLUTAMINE--FRUCTOSE-6-PHOSPHATE TRANSAMINASE (ISOMERIZING)"/>
    <property type="match status" value="1"/>
</dbReference>
<dbReference type="Pfam" id="PF01380">
    <property type="entry name" value="SIS"/>
    <property type="match status" value="1"/>
</dbReference>
<evidence type="ECO:0000256" key="4">
    <source>
        <dbReference type="ARBA" id="ARBA00022576"/>
    </source>
</evidence>
<dbReference type="InterPro" id="IPR017932">
    <property type="entry name" value="GATase_2_dom"/>
</dbReference>
<keyword evidence="4" id="KW-0032">Aminotransferase</keyword>
<accession>A0A0S7Y5D7</accession>
<dbReference type="Proteomes" id="UP000051861">
    <property type="component" value="Unassembled WGS sequence"/>
</dbReference>
<dbReference type="EC" id="2.6.1.16" evidence="2"/>
<dbReference type="SUPFAM" id="SSF56235">
    <property type="entry name" value="N-terminal nucleophile aminohydrolases (Ntn hydrolases)"/>
    <property type="match status" value="1"/>
</dbReference>
<keyword evidence="6" id="KW-0677">Repeat</keyword>
<dbReference type="InterPro" id="IPR029055">
    <property type="entry name" value="Ntn_hydrolases_N"/>
</dbReference>
<dbReference type="AlphaFoldDB" id="A0A0S7Y5D7"/>